<dbReference type="RefSeq" id="XP_008819256.1">
    <property type="nucleotide sequence ID" value="XM_008821034.1"/>
</dbReference>
<evidence type="ECO:0000313" key="3">
    <source>
        <dbReference type="Proteomes" id="UP000030640"/>
    </source>
</evidence>
<dbReference type="AlphaFoldDB" id="W6ZY05"/>
<evidence type="ECO:0000256" key="1">
    <source>
        <dbReference type="SAM" id="MobiDB-lite"/>
    </source>
</evidence>
<protein>
    <submittedName>
        <fullName evidence="2">Uncharacterized protein</fullName>
    </submittedName>
</protein>
<sequence length="214" mass="24977">MENAQLPIRHKSPNEPIPKRTSTSSHVRLNSGQAPKFECELKICLFKKLLTNEIRISLNLIRDPNNHNLNIRFSTKRNKIPLQNLFRIDKSNLNPNVLFHINEIKLFLNHEIWIYSSPGKIQPIKIISELMTPLYSRQFLGEFLRKFYSLHYESSGVLFKGITCKTYSEETPKKYQSLEYTLTLLYFLTPPCGTYDENHIIQITLSRNQPPGKS</sequence>
<proteinExistence type="predicted"/>
<accession>W6ZY05</accession>
<feature type="compositionally biased region" description="Polar residues" evidence="1">
    <location>
        <begin position="20"/>
        <end position="29"/>
    </location>
</feature>
<reference evidence="2 3" key="1">
    <citation type="submission" date="2013-02" db="EMBL/GenBank/DDBJ databases">
        <title>The Genome Sequence of Plasmodium inui San Antonio 1.</title>
        <authorList>
            <consortium name="The Broad Institute Genome Sequencing Platform"/>
            <consortium name="The Broad Institute Genome Sequencing Center for Infectious Disease"/>
            <person name="Neafsey D."/>
            <person name="Cheeseman I."/>
            <person name="Volkman S."/>
            <person name="Adams J."/>
            <person name="Walker B."/>
            <person name="Young S.K."/>
            <person name="Zeng Q."/>
            <person name="Gargeya S."/>
            <person name="Fitzgerald M."/>
            <person name="Haas B."/>
            <person name="Abouelleil A."/>
            <person name="Alvarado L."/>
            <person name="Arachchi H.M."/>
            <person name="Berlin A.M."/>
            <person name="Chapman S.B."/>
            <person name="Dewar J."/>
            <person name="Goldberg J."/>
            <person name="Griggs A."/>
            <person name="Gujja S."/>
            <person name="Hansen M."/>
            <person name="Howarth C."/>
            <person name="Imamovic A."/>
            <person name="Larimer J."/>
            <person name="McCowan C."/>
            <person name="Murphy C."/>
            <person name="Neiman D."/>
            <person name="Pearson M."/>
            <person name="Priest M."/>
            <person name="Roberts A."/>
            <person name="Saif S."/>
            <person name="Shea T."/>
            <person name="Sisk P."/>
            <person name="Sykes S."/>
            <person name="Wortman J."/>
            <person name="Nusbaum C."/>
            <person name="Birren B."/>
        </authorList>
    </citation>
    <scope>NUCLEOTIDE SEQUENCE [LARGE SCALE GENOMIC DNA]</scope>
    <source>
        <strain evidence="2 3">San Antonio 1</strain>
    </source>
</reference>
<keyword evidence="3" id="KW-1185">Reference proteome</keyword>
<dbReference type="EMBL" id="KI965535">
    <property type="protein sequence ID" value="EUD64160.1"/>
    <property type="molecule type" value="Genomic_DNA"/>
</dbReference>
<organism evidence="2 3">
    <name type="scientific">Plasmodium inui San Antonio 1</name>
    <dbReference type="NCBI Taxonomy" id="1237626"/>
    <lineage>
        <taxon>Eukaryota</taxon>
        <taxon>Sar</taxon>
        <taxon>Alveolata</taxon>
        <taxon>Apicomplexa</taxon>
        <taxon>Aconoidasida</taxon>
        <taxon>Haemosporida</taxon>
        <taxon>Plasmodiidae</taxon>
        <taxon>Plasmodium</taxon>
        <taxon>Plasmodium (Plasmodium)</taxon>
    </lineage>
</organism>
<dbReference type="Proteomes" id="UP000030640">
    <property type="component" value="Unassembled WGS sequence"/>
</dbReference>
<dbReference type="VEuPathDB" id="PlasmoDB:C922_05463"/>
<evidence type="ECO:0000313" key="2">
    <source>
        <dbReference type="EMBL" id="EUD64160.1"/>
    </source>
</evidence>
<dbReference type="GeneID" id="20040737"/>
<name>W6ZY05_9APIC</name>
<gene>
    <name evidence="2" type="ORF">C922_05463</name>
</gene>
<feature type="region of interest" description="Disordered" evidence="1">
    <location>
        <begin position="1"/>
        <end position="29"/>
    </location>
</feature>